<accession>A0A1T5F9R5</accession>
<protein>
    <submittedName>
        <fullName evidence="1">Uncharacterized protein</fullName>
    </submittedName>
</protein>
<reference evidence="2" key="1">
    <citation type="submission" date="2017-02" db="EMBL/GenBank/DDBJ databases">
        <authorList>
            <person name="Varghese N."/>
            <person name="Submissions S."/>
        </authorList>
    </citation>
    <scope>NUCLEOTIDE SEQUENCE [LARGE SCALE GENOMIC DNA]</scope>
    <source>
        <strain evidence="2">R11H</strain>
    </source>
</reference>
<gene>
    <name evidence="1" type="ORF">SAMN06295937_10311</name>
</gene>
<organism evidence="1 2">
    <name type="scientific">Sphingopyxis flava</name>
    <dbReference type="NCBI Taxonomy" id="1507287"/>
    <lineage>
        <taxon>Bacteria</taxon>
        <taxon>Pseudomonadati</taxon>
        <taxon>Pseudomonadota</taxon>
        <taxon>Alphaproteobacteria</taxon>
        <taxon>Sphingomonadales</taxon>
        <taxon>Sphingomonadaceae</taxon>
        <taxon>Sphingopyxis</taxon>
    </lineage>
</organism>
<dbReference type="Proteomes" id="UP000190044">
    <property type="component" value="Unassembled WGS sequence"/>
</dbReference>
<dbReference type="EMBL" id="FUYP01000031">
    <property type="protein sequence ID" value="SKB92798.1"/>
    <property type="molecule type" value="Genomic_DNA"/>
</dbReference>
<dbReference type="AlphaFoldDB" id="A0A1T5F9R5"/>
<proteinExistence type="predicted"/>
<evidence type="ECO:0000313" key="2">
    <source>
        <dbReference type="Proteomes" id="UP000190044"/>
    </source>
</evidence>
<name>A0A1T5F9R5_9SPHN</name>
<sequence>DCCHGVTPDLITPETIEDGVRVMTLDFVIEREQAEQRKSATETVA</sequence>
<keyword evidence="2" id="KW-1185">Reference proteome</keyword>
<evidence type="ECO:0000313" key="1">
    <source>
        <dbReference type="EMBL" id="SKB92798.1"/>
    </source>
</evidence>
<feature type="non-terminal residue" evidence="1">
    <location>
        <position position="1"/>
    </location>
</feature>